<reference evidence="6 7" key="2">
    <citation type="submission" date="2019-06" db="EMBL/GenBank/DDBJ databases">
        <title>Martelella lutilitoris sp. nov., isolated from a tidal mudflat.</title>
        <authorList>
            <person name="Kim Y.-J."/>
        </authorList>
    </citation>
    <scope>NUCLEOTIDE SEQUENCE [LARGE SCALE GENOMIC DNA]</scope>
    <source>
        <strain evidence="6 7">GH2-6</strain>
    </source>
</reference>
<comment type="similarity">
    <text evidence="1">Belongs to the LysR transcriptional regulatory family.</text>
</comment>
<evidence type="ECO:0000256" key="1">
    <source>
        <dbReference type="ARBA" id="ARBA00009437"/>
    </source>
</evidence>
<gene>
    <name evidence="6" type="ORF">FF124_04050</name>
</gene>
<evidence type="ECO:0000256" key="3">
    <source>
        <dbReference type="ARBA" id="ARBA00023125"/>
    </source>
</evidence>
<dbReference type="OrthoDB" id="9796526at2"/>
<evidence type="ECO:0000313" key="7">
    <source>
        <dbReference type="Proteomes" id="UP000307874"/>
    </source>
</evidence>
<dbReference type="SUPFAM" id="SSF46785">
    <property type="entry name" value="Winged helix' DNA-binding domain"/>
    <property type="match status" value="1"/>
</dbReference>
<keyword evidence="7" id="KW-1185">Reference proteome</keyword>
<dbReference type="EMBL" id="VCLB01000002">
    <property type="protein sequence ID" value="TNB49173.1"/>
    <property type="molecule type" value="Genomic_DNA"/>
</dbReference>
<dbReference type="InterPro" id="IPR058163">
    <property type="entry name" value="LysR-type_TF_proteobact-type"/>
</dbReference>
<dbReference type="InterPro" id="IPR000847">
    <property type="entry name" value="LysR_HTH_N"/>
</dbReference>
<dbReference type="InterPro" id="IPR005119">
    <property type="entry name" value="LysR_subst-bd"/>
</dbReference>
<dbReference type="RefSeq" id="WP_138747205.1">
    <property type="nucleotide sequence ID" value="NZ_VCLB01000002.1"/>
</dbReference>
<name>A0A5C4JUT7_9HYPH</name>
<dbReference type="Pfam" id="PF00126">
    <property type="entry name" value="HTH_1"/>
    <property type="match status" value="1"/>
</dbReference>
<dbReference type="Pfam" id="PF03466">
    <property type="entry name" value="LysR_substrate"/>
    <property type="match status" value="1"/>
</dbReference>
<dbReference type="Gene3D" id="3.40.190.290">
    <property type="match status" value="1"/>
</dbReference>
<sequence length="296" mass="33054">MKNIPWSYYQLFIAVTRHGGLSGAAAEHGVSPATAGRHMLDLEHRLGRSLFVRSQRGYSLTPEGETLNALLTGAFGSFRRIDDWRGEAAAPELVRLAFGTWNAFLISAHIGEICREDDPFRLQLLVGEARASLAHRENDIGIRSFEPEESNLAAQRLGSVAYAPFRSRNAPPLARERWIAVTREEAISHYLRWPHLVRPADIALTASRPRTMLDLVEAGAGIAVLPCFIGDTNQRLVRAGPIIDELEHPQWLVLHDDDRHRRAVRRVADRLAKFMKARAALYAGKRAETDGWSNTG</sequence>
<evidence type="ECO:0000313" key="6">
    <source>
        <dbReference type="EMBL" id="TNB49173.1"/>
    </source>
</evidence>
<evidence type="ECO:0000256" key="2">
    <source>
        <dbReference type="ARBA" id="ARBA00023015"/>
    </source>
</evidence>
<organism evidence="6 7">
    <name type="scientific">Martelella lutilitoris</name>
    <dbReference type="NCBI Taxonomy" id="2583532"/>
    <lineage>
        <taxon>Bacteria</taxon>
        <taxon>Pseudomonadati</taxon>
        <taxon>Pseudomonadota</taxon>
        <taxon>Alphaproteobacteria</taxon>
        <taxon>Hyphomicrobiales</taxon>
        <taxon>Aurantimonadaceae</taxon>
        <taxon>Martelella</taxon>
    </lineage>
</organism>
<dbReference type="GO" id="GO:0003700">
    <property type="term" value="F:DNA-binding transcription factor activity"/>
    <property type="evidence" value="ECO:0007669"/>
    <property type="project" value="InterPro"/>
</dbReference>
<dbReference type="PROSITE" id="PS50931">
    <property type="entry name" value="HTH_LYSR"/>
    <property type="match status" value="1"/>
</dbReference>
<keyword evidence="2" id="KW-0805">Transcription regulation</keyword>
<keyword evidence="4" id="KW-0804">Transcription</keyword>
<dbReference type="Proteomes" id="UP000307874">
    <property type="component" value="Unassembled WGS sequence"/>
</dbReference>
<dbReference type="GO" id="GO:0006351">
    <property type="term" value="P:DNA-templated transcription"/>
    <property type="evidence" value="ECO:0007669"/>
    <property type="project" value="TreeGrafter"/>
</dbReference>
<reference evidence="6 7" key="1">
    <citation type="submission" date="2019-05" db="EMBL/GenBank/DDBJ databases">
        <authorList>
            <person name="Lee S.D."/>
        </authorList>
    </citation>
    <scope>NUCLEOTIDE SEQUENCE [LARGE SCALE GENOMIC DNA]</scope>
    <source>
        <strain evidence="6 7">GH2-6</strain>
    </source>
</reference>
<protein>
    <submittedName>
        <fullName evidence="6">LysR family transcriptional regulator</fullName>
    </submittedName>
</protein>
<dbReference type="SUPFAM" id="SSF53850">
    <property type="entry name" value="Periplasmic binding protein-like II"/>
    <property type="match status" value="1"/>
</dbReference>
<proteinExistence type="inferred from homology"/>
<dbReference type="InterPro" id="IPR036390">
    <property type="entry name" value="WH_DNA-bd_sf"/>
</dbReference>
<dbReference type="PANTHER" id="PTHR30537">
    <property type="entry name" value="HTH-TYPE TRANSCRIPTIONAL REGULATOR"/>
    <property type="match status" value="1"/>
</dbReference>
<accession>A0A5C4JUT7</accession>
<dbReference type="Gene3D" id="1.10.10.10">
    <property type="entry name" value="Winged helix-like DNA-binding domain superfamily/Winged helix DNA-binding domain"/>
    <property type="match status" value="1"/>
</dbReference>
<comment type="caution">
    <text evidence="6">The sequence shown here is derived from an EMBL/GenBank/DDBJ whole genome shotgun (WGS) entry which is preliminary data.</text>
</comment>
<evidence type="ECO:0000256" key="4">
    <source>
        <dbReference type="ARBA" id="ARBA00023163"/>
    </source>
</evidence>
<evidence type="ECO:0000259" key="5">
    <source>
        <dbReference type="PROSITE" id="PS50931"/>
    </source>
</evidence>
<dbReference type="AlphaFoldDB" id="A0A5C4JUT7"/>
<feature type="domain" description="HTH lysR-type" evidence="5">
    <location>
        <begin position="10"/>
        <end position="61"/>
    </location>
</feature>
<dbReference type="PANTHER" id="PTHR30537:SF3">
    <property type="entry name" value="TRANSCRIPTIONAL REGULATORY PROTEIN"/>
    <property type="match status" value="1"/>
</dbReference>
<dbReference type="GO" id="GO:0043565">
    <property type="term" value="F:sequence-specific DNA binding"/>
    <property type="evidence" value="ECO:0007669"/>
    <property type="project" value="TreeGrafter"/>
</dbReference>
<keyword evidence="3" id="KW-0238">DNA-binding</keyword>
<dbReference type="InterPro" id="IPR036388">
    <property type="entry name" value="WH-like_DNA-bd_sf"/>
</dbReference>